<sequence length="113" mass="12582">VNHAVECLIPYHIFQVMADDIRFKGSDVDVDVPRELDILTRKLESIVEEIAHNDEGFAPQLLLYYEQKYINSIVSSTRSAAVKARGPELAKQGSAIRIPKSSSLHVYGDPSSL</sequence>
<evidence type="ECO:0000313" key="1">
    <source>
        <dbReference type="EMBL" id="JAS70893.1"/>
    </source>
</evidence>
<dbReference type="EMBL" id="GECU01036813">
    <property type="protein sequence ID" value="JAS70893.1"/>
    <property type="molecule type" value="Transcribed_RNA"/>
</dbReference>
<organism evidence="1">
    <name type="scientific">Homalodisca liturata</name>
    <dbReference type="NCBI Taxonomy" id="320908"/>
    <lineage>
        <taxon>Eukaryota</taxon>
        <taxon>Metazoa</taxon>
        <taxon>Ecdysozoa</taxon>
        <taxon>Arthropoda</taxon>
        <taxon>Hexapoda</taxon>
        <taxon>Insecta</taxon>
        <taxon>Pterygota</taxon>
        <taxon>Neoptera</taxon>
        <taxon>Paraneoptera</taxon>
        <taxon>Hemiptera</taxon>
        <taxon>Auchenorrhyncha</taxon>
        <taxon>Membracoidea</taxon>
        <taxon>Cicadellidae</taxon>
        <taxon>Cicadellinae</taxon>
        <taxon>Proconiini</taxon>
        <taxon>Homalodisca</taxon>
    </lineage>
</organism>
<proteinExistence type="predicted"/>
<dbReference type="AlphaFoldDB" id="A0A1B6H8F3"/>
<name>A0A1B6H8F3_9HEMI</name>
<reference evidence="1" key="1">
    <citation type="submission" date="2015-11" db="EMBL/GenBank/DDBJ databases">
        <title>De novo transcriptome assembly of four potential Pierce s Disease insect vectors from Arizona vineyards.</title>
        <authorList>
            <person name="Tassone E.E."/>
        </authorList>
    </citation>
    <scope>NUCLEOTIDE SEQUENCE</scope>
</reference>
<feature type="non-terminal residue" evidence="1">
    <location>
        <position position="113"/>
    </location>
</feature>
<protein>
    <submittedName>
        <fullName evidence="1">Uncharacterized protein</fullName>
    </submittedName>
</protein>
<gene>
    <name evidence="1" type="ORF">g.58061</name>
</gene>
<feature type="non-terminal residue" evidence="1">
    <location>
        <position position="1"/>
    </location>
</feature>
<accession>A0A1B6H8F3</accession>